<dbReference type="GO" id="GO:0009055">
    <property type="term" value="F:electron transfer activity"/>
    <property type="evidence" value="ECO:0007669"/>
    <property type="project" value="InterPro"/>
</dbReference>
<dbReference type="InterPro" id="IPR011577">
    <property type="entry name" value="Cyt_b561_bac/Ni-Hgenase"/>
</dbReference>
<dbReference type="eggNOG" id="ENOG5032QDR">
    <property type="taxonomic scope" value="Bacteria"/>
</dbReference>
<evidence type="ECO:0000259" key="7">
    <source>
        <dbReference type="Pfam" id="PF01292"/>
    </source>
</evidence>
<evidence type="ECO:0000313" key="9">
    <source>
        <dbReference type="Proteomes" id="UP000016567"/>
    </source>
</evidence>
<feature type="transmembrane region" description="Helical" evidence="6">
    <location>
        <begin position="24"/>
        <end position="44"/>
    </location>
</feature>
<gene>
    <name evidence="8" type="ORF">VAZ01S_004_00280</name>
</gene>
<dbReference type="Pfam" id="PF01292">
    <property type="entry name" value="Ni_hydr_CYTB"/>
    <property type="match status" value="1"/>
</dbReference>
<dbReference type="EMBL" id="BATL01000004">
    <property type="protein sequence ID" value="GAD74154.1"/>
    <property type="molecule type" value="Genomic_DNA"/>
</dbReference>
<feature type="domain" description="Cytochrome b561 bacterial/Ni-hydrogenase" evidence="7">
    <location>
        <begin position="19"/>
        <end position="181"/>
    </location>
</feature>
<name>U3BXV9_9VIBR</name>
<reference evidence="8 9" key="1">
    <citation type="submission" date="2013-09" db="EMBL/GenBank/DDBJ databases">
        <title>Whole genome shotgun sequence of Vibrio azureus NBRC 104587.</title>
        <authorList>
            <person name="Isaki S."/>
            <person name="Hosoyama A."/>
            <person name="Numata M."/>
            <person name="Hashimoto M."/>
            <person name="Hosoyama Y."/>
            <person name="Tsuchikane K."/>
            <person name="Noguchi M."/>
            <person name="Hirakata S."/>
            <person name="Ichikawa N."/>
            <person name="Ohji S."/>
            <person name="Yamazoe A."/>
            <person name="Fujita N."/>
        </authorList>
    </citation>
    <scope>NUCLEOTIDE SEQUENCE [LARGE SCALE GENOMIC DNA]</scope>
    <source>
        <strain evidence="8 9">NBRC 104587</strain>
    </source>
</reference>
<feature type="transmembrane region" description="Helical" evidence="6">
    <location>
        <begin position="163"/>
        <end position="183"/>
    </location>
</feature>
<dbReference type="AlphaFoldDB" id="U3BXV9"/>
<dbReference type="GO" id="GO:0022904">
    <property type="term" value="P:respiratory electron transport chain"/>
    <property type="evidence" value="ECO:0007669"/>
    <property type="project" value="InterPro"/>
</dbReference>
<evidence type="ECO:0000256" key="3">
    <source>
        <dbReference type="ARBA" id="ARBA00022692"/>
    </source>
</evidence>
<evidence type="ECO:0000256" key="2">
    <source>
        <dbReference type="ARBA" id="ARBA00022475"/>
    </source>
</evidence>
<sequence>MIKSKFKLGLSDLFSSLPVIEKSLHFAILFSVICQLISSGFMHVHGDTVLANISGVALLHIYGGLLLIPLALTFTVKVLSRRKCCDLYPWAYGRFDVIKQDIQSLIKLKMPLAKPSGLAACIEGLGIFALLLALVTGGGWYWFLTTQGPSQLLLSIHKLSVTFIQVYFFGHASAALLHLFVWWRK</sequence>
<keyword evidence="9" id="KW-1185">Reference proteome</keyword>
<keyword evidence="2" id="KW-1003">Cell membrane</keyword>
<feature type="transmembrane region" description="Helical" evidence="6">
    <location>
        <begin position="50"/>
        <end position="72"/>
    </location>
</feature>
<feature type="transmembrane region" description="Helical" evidence="6">
    <location>
        <begin position="117"/>
        <end position="143"/>
    </location>
</feature>
<evidence type="ECO:0000256" key="5">
    <source>
        <dbReference type="ARBA" id="ARBA00023136"/>
    </source>
</evidence>
<dbReference type="RefSeq" id="WP_021707936.1">
    <property type="nucleotide sequence ID" value="NZ_BAOB01000015.1"/>
</dbReference>
<comment type="subcellular location">
    <subcellularLocation>
        <location evidence="1">Cell membrane</location>
        <topology evidence="1">Multi-pass membrane protein</topology>
    </subcellularLocation>
</comment>
<dbReference type="GO" id="GO:0005886">
    <property type="term" value="C:plasma membrane"/>
    <property type="evidence" value="ECO:0007669"/>
    <property type="project" value="UniProtKB-SubCell"/>
</dbReference>
<dbReference type="STRING" id="1219077.VAZ01S_004_00280"/>
<comment type="caution">
    <text evidence="8">The sequence shown here is derived from an EMBL/GenBank/DDBJ whole genome shotgun (WGS) entry which is preliminary data.</text>
</comment>
<keyword evidence="4 6" id="KW-1133">Transmembrane helix</keyword>
<dbReference type="Proteomes" id="UP000016567">
    <property type="component" value="Unassembled WGS sequence"/>
</dbReference>
<evidence type="ECO:0000256" key="1">
    <source>
        <dbReference type="ARBA" id="ARBA00004651"/>
    </source>
</evidence>
<keyword evidence="5 6" id="KW-0472">Membrane</keyword>
<protein>
    <recommendedName>
        <fullName evidence="7">Cytochrome b561 bacterial/Ni-hydrogenase domain-containing protein</fullName>
    </recommendedName>
</protein>
<proteinExistence type="predicted"/>
<organism evidence="8 9">
    <name type="scientific">Vibrio azureus NBRC 104587</name>
    <dbReference type="NCBI Taxonomy" id="1219077"/>
    <lineage>
        <taxon>Bacteria</taxon>
        <taxon>Pseudomonadati</taxon>
        <taxon>Pseudomonadota</taxon>
        <taxon>Gammaproteobacteria</taxon>
        <taxon>Vibrionales</taxon>
        <taxon>Vibrionaceae</taxon>
        <taxon>Vibrio</taxon>
    </lineage>
</organism>
<evidence type="ECO:0000256" key="6">
    <source>
        <dbReference type="SAM" id="Phobius"/>
    </source>
</evidence>
<keyword evidence="3 6" id="KW-0812">Transmembrane</keyword>
<accession>U3BXV9</accession>
<evidence type="ECO:0000256" key="4">
    <source>
        <dbReference type="ARBA" id="ARBA00022989"/>
    </source>
</evidence>
<evidence type="ECO:0000313" key="8">
    <source>
        <dbReference type="EMBL" id="GAD74154.1"/>
    </source>
</evidence>
<dbReference type="SUPFAM" id="SSF81342">
    <property type="entry name" value="Transmembrane di-heme cytochromes"/>
    <property type="match status" value="1"/>
</dbReference>
<dbReference type="InterPro" id="IPR016174">
    <property type="entry name" value="Di-haem_cyt_TM"/>
</dbReference>